<evidence type="ECO:0000256" key="1">
    <source>
        <dbReference type="SAM" id="Phobius"/>
    </source>
</evidence>
<feature type="transmembrane region" description="Helical" evidence="1">
    <location>
        <begin position="15"/>
        <end position="35"/>
    </location>
</feature>
<evidence type="ECO:0000313" key="2">
    <source>
        <dbReference type="EMBL" id="EDP18294.1"/>
    </source>
</evidence>
<dbReference type="HOGENOM" id="CLU_3181979_0_0_9"/>
<reference evidence="2 3" key="1">
    <citation type="submission" date="2007-08" db="EMBL/GenBank/DDBJ databases">
        <authorList>
            <person name="Fulton L."/>
            <person name="Clifton S."/>
            <person name="Fulton B."/>
            <person name="Xu J."/>
            <person name="Minx P."/>
            <person name="Pepin K.H."/>
            <person name="Johnson M."/>
            <person name="Thiruvilangam P."/>
            <person name="Bhonagiri V."/>
            <person name="Nash W.E."/>
            <person name="Mardis E.R."/>
            <person name="Wilson R.K."/>
        </authorList>
    </citation>
    <scope>NUCLEOTIDE SEQUENCE [LARGE SCALE GENOMIC DNA]</scope>
    <source>
        <strain evidence="3">ATCC BAA-613 / DSM 15670 / CCUG 46953 / JCM 12243 / WAL 16351</strain>
    </source>
</reference>
<keyword evidence="1" id="KW-0472">Membrane</keyword>
<name>A8RKL9_ENTBW</name>
<accession>A8RKL9</accession>
<comment type="caution">
    <text evidence="2">The sequence shown here is derived from an EMBL/GenBank/DDBJ whole genome shotgun (WGS) entry which is preliminary data.</text>
</comment>
<keyword evidence="1" id="KW-1133">Transmembrane helix</keyword>
<dbReference type="EMBL" id="ABCC02000016">
    <property type="protein sequence ID" value="EDP18294.1"/>
    <property type="molecule type" value="Genomic_DNA"/>
</dbReference>
<keyword evidence="1" id="KW-0812">Transmembrane</keyword>
<proteinExistence type="predicted"/>
<gene>
    <name evidence="2" type="ORF">CLOBOL_01362</name>
</gene>
<reference evidence="2 3" key="2">
    <citation type="submission" date="2007-09" db="EMBL/GenBank/DDBJ databases">
        <title>Draft genome sequence of Clostridium bolteae (ATCC BAA-613).</title>
        <authorList>
            <person name="Sudarsanam P."/>
            <person name="Ley R."/>
            <person name="Guruge J."/>
            <person name="Turnbaugh P.J."/>
            <person name="Mahowald M."/>
            <person name="Liep D."/>
            <person name="Gordon J."/>
        </authorList>
    </citation>
    <scope>NUCLEOTIDE SEQUENCE [LARGE SCALE GENOMIC DNA]</scope>
    <source>
        <strain evidence="3">ATCC BAA-613 / DSM 15670 / CCUG 46953 / JCM 12243 / WAL 16351</strain>
    </source>
</reference>
<evidence type="ECO:0000313" key="3">
    <source>
        <dbReference type="Proteomes" id="UP000005396"/>
    </source>
</evidence>
<sequence>MGVVVAKVMAKHNDIHFFLIMDFLLTQCYICYILIQEKSVETNLIT</sequence>
<protein>
    <submittedName>
        <fullName evidence="2">Uncharacterized protein</fullName>
    </submittedName>
</protein>
<dbReference type="AlphaFoldDB" id="A8RKL9"/>
<organism evidence="2 3">
    <name type="scientific">Enterocloster bolteae (strain ATCC BAA-613 / DSM 15670 / CCUG 46953 / JCM 12243 / WAL 16351)</name>
    <name type="common">Clostridium bolteae</name>
    <dbReference type="NCBI Taxonomy" id="411902"/>
    <lineage>
        <taxon>Bacteria</taxon>
        <taxon>Bacillati</taxon>
        <taxon>Bacillota</taxon>
        <taxon>Clostridia</taxon>
        <taxon>Lachnospirales</taxon>
        <taxon>Lachnospiraceae</taxon>
        <taxon>Enterocloster</taxon>
    </lineage>
</organism>
<dbReference type="Proteomes" id="UP000005396">
    <property type="component" value="Unassembled WGS sequence"/>
</dbReference>
<dbReference type="PaxDb" id="411902-CLOBOL_01362"/>